<sequence>MKRCIYILIWLLAAPAAFAQVKVTALRSESPEKPMLSWQLESKERGVLQTAYQVIVSSSKEKLARDEGDLWNSKVVKSEQSLNVPYAGVALSSRQACFWKVKVWTNKGISSWSAPAAWSVGLLELTDWKASWIGWDKASPFDSVTQWSHFLPAIFVKPLPAKLL</sequence>
<dbReference type="InterPro" id="IPR013783">
    <property type="entry name" value="Ig-like_fold"/>
</dbReference>
<name>A0ABY6J793_9BACT</name>
<dbReference type="Gene3D" id="2.60.40.10">
    <property type="entry name" value="Immunoglobulins"/>
    <property type="match status" value="1"/>
</dbReference>
<protein>
    <recommendedName>
        <fullName evidence="4">Alpha-L-rhamnosidase</fullName>
    </recommendedName>
</protein>
<proteinExistence type="predicted"/>
<evidence type="ECO:0000256" key="1">
    <source>
        <dbReference type="SAM" id="SignalP"/>
    </source>
</evidence>
<keyword evidence="1" id="KW-0732">Signal</keyword>
<organism evidence="2 3">
    <name type="scientific">Chitinophaga horti</name>
    <dbReference type="NCBI Taxonomy" id="2920382"/>
    <lineage>
        <taxon>Bacteria</taxon>
        <taxon>Pseudomonadati</taxon>
        <taxon>Bacteroidota</taxon>
        <taxon>Chitinophagia</taxon>
        <taxon>Chitinophagales</taxon>
        <taxon>Chitinophagaceae</taxon>
        <taxon>Chitinophaga</taxon>
    </lineage>
</organism>
<dbReference type="InterPro" id="IPR016007">
    <property type="entry name" value="Alpha_rhamnosid"/>
</dbReference>
<dbReference type="RefSeq" id="WP_264283263.1">
    <property type="nucleotide sequence ID" value="NZ_CP107006.1"/>
</dbReference>
<keyword evidence="3" id="KW-1185">Reference proteome</keyword>
<dbReference type="EMBL" id="CP107006">
    <property type="protein sequence ID" value="UYQ95541.1"/>
    <property type="molecule type" value="Genomic_DNA"/>
</dbReference>
<dbReference type="PANTHER" id="PTHR33307">
    <property type="entry name" value="ALPHA-RHAMNOSIDASE (EUROFUNG)"/>
    <property type="match status" value="1"/>
</dbReference>
<feature type="signal peptide" evidence="1">
    <location>
        <begin position="1"/>
        <end position="19"/>
    </location>
</feature>
<accession>A0ABY6J793</accession>
<feature type="chain" id="PRO_5045583293" description="Alpha-L-rhamnosidase" evidence="1">
    <location>
        <begin position="20"/>
        <end position="164"/>
    </location>
</feature>
<dbReference type="Pfam" id="PF25788">
    <property type="entry name" value="Ig_Rha78A_N"/>
    <property type="match status" value="1"/>
</dbReference>
<dbReference type="PANTHER" id="PTHR33307:SF6">
    <property type="entry name" value="ALPHA-RHAMNOSIDASE (EUROFUNG)-RELATED"/>
    <property type="match status" value="1"/>
</dbReference>
<reference evidence="2" key="1">
    <citation type="submission" date="2022-10" db="EMBL/GenBank/DDBJ databases">
        <title>Chitinophaga sp. nov., isolated from soil.</title>
        <authorList>
            <person name="Jeon C.O."/>
        </authorList>
    </citation>
    <scope>NUCLEOTIDE SEQUENCE</scope>
    <source>
        <strain evidence="2">R8</strain>
    </source>
</reference>
<evidence type="ECO:0000313" key="3">
    <source>
        <dbReference type="Proteomes" id="UP001162741"/>
    </source>
</evidence>
<evidence type="ECO:0008006" key="4">
    <source>
        <dbReference type="Google" id="ProtNLM"/>
    </source>
</evidence>
<evidence type="ECO:0000313" key="2">
    <source>
        <dbReference type="EMBL" id="UYQ95541.1"/>
    </source>
</evidence>
<dbReference type="Proteomes" id="UP001162741">
    <property type="component" value="Chromosome"/>
</dbReference>
<gene>
    <name evidence="2" type="ORF">MKQ68_10555</name>
</gene>